<sequence length="107" mass="11558">MTLNPWTFTPVPHPSTVLPNTLFYNATSSSLPSLTYHVSLSYPFSWGPTPSTTTRTALTTYIFAGNAFALTASQYLHRCVPVDPATPDALVLGIGYALTDSVYALTQ</sequence>
<accession>A0AA40K5S6</accession>
<evidence type="ECO:0000313" key="2">
    <source>
        <dbReference type="Proteomes" id="UP001172155"/>
    </source>
</evidence>
<comment type="caution">
    <text evidence="1">The sequence shown here is derived from an EMBL/GenBank/DDBJ whole genome shotgun (WGS) entry which is preliminary data.</text>
</comment>
<proteinExistence type="predicted"/>
<organism evidence="1 2">
    <name type="scientific">Schizothecium vesticola</name>
    <dbReference type="NCBI Taxonomy" id="314040"/>
    <lineage>
        <taxon>Eukaryota</taxon>
        <taxon>Fungi</taxon>
        <taxon>Dikarya</taxon>
        <taxon>Ascomycota</taxon>
        <taxon>Pezizomycotina</taxon>
        <taxon>Sordariomycetes</taxon>
        <taxon>Sordariomycetidae</taxon>
        <taxon>Sordariales</taxon>
        <taxon>Schizotheciaceae</taxon>
        <taxon>Schizothecium</taxon>
    </lineage>
</organism>
<dbReference type="AlphaFoldDB" id="A0AA40K5S6"/>
<dbReference type="EMBL" id="JAUKUD010000004">
    <property type="protein sequence ID" value="KAK0747001.1"/>
    <property type="molecule type" value="Genomic_DNA"/>
</dbReference>
<reference evidence="1" key="1">
    <citation type="submission" date="2023-06" db="EMBL/GenBank/DDBJ databases">
        <title>Genome-scale phylogeny and comparative genomics of the fungal order Sordariales.</title>
        <authorList>
            <consortium name="Lawrence Berkeley National Laboratory"/>
            <person name="Hensen N."/>
            <person name="Bonometti L."/>
            <person name="Westerberg I."/>
            <person name="Brannstrom I.O."/>
            <person name="Guillou S."/>
            <person name="Cros-Aarteil S."/>
            <person name="Calhoun S."/>
            <person name="Haridas S."/>
            <person name="Kuo A."/>
            <person name="Mondo S."/>
            <person name="Pangilinan J."/>
            <person name="Riley R."/>
            <person name="LaButti K."/>
            <person name="Andreopoulos B."/>
            <person name="Lipzen A."/>
            <person name="Chen C."/>
            <person name="Yanf M."/>
            <person name="Daum C."/>
            <person name="Ng V."/>
            <person name="Clum A."/>
            <person name="Steindorff A."/>
            <person name="Ohm R."/>
            <person name="Martin F."/>
            <person name="Silar P."/>
            <person name="Natvig D."/>
            <person name="Lalanne C."/>
            <person name="Gautier V."/>
            <person name="Ament-velasquez S.L."/>
            <person name="Kruys A."/>
            <person name="Hutchinson M.I."/>
            <person name="Powell A.J."/>
            <person name="Barry K."/>
            <person name="Miller A.N."/>
            <person name="Grigoriev I.V."/>
            <person name="Debuchy R."/>
            <person name="Gladieux P."/>
            <person name="Thoren M.H."/>
            <person name="Johannesson H."/>
        </authorList>
    </citation>
    <scope>NUCLEOTIDE SEQUENCE</scope>
    <source>
        <strain evidence="1">SMH3187-1</strain>
    </source>
</reference>
<evidence type="ECO:0000313" key="1">
    <source>
        <dbReference type="EMBL" id="KAK0747001.1"/>
    </source>
</evidence>
<name>A0AA40K5S6_9PEZI</name>
<protein>
    <submittedName>
        <fullName evidence="1">Uncharacterized protein</fullName>
    </submittedName>
</protein>
<dbReference type="Proteomes" id="UP001172155">
    <property type="component" value="Unassembled WGS sequence"/>
</dbReference>
<keyword evidence="2" id="KW-1185">Reference proteome</keyword>
<gene>
    <name evidence="1" type="ORF">B0T18DRAFT_412937</name>
</gene>